<gene>
    <name evidence="1" type="ORF">LCGC14_0318570</name>
</gene>
<dbReference type="EMBL" id="LAZR01000213">
    <property type="protein sequence ID" value="KKN81589.1"/>
    <property type="molecule type" value="Genomic_DNA"/>
</dbReference>
<dbReference type="AlphaFoldDB" id="A0A0F9TQG0"/>
<proteinExistence type="predicted"/>
<protein>
    <submittedName>
        <fullName evidence="1">Uncharacterized protein</fullName>
    </submittedName>
</protein>
<organism evidence="1">
    <name type="scientific">marine sediment metagenome</name>
    <dbReference type="NCBI Taxonomy" id="412755"/>
    <lineage>
        <taxon>unclassified sequences</taxon>
        <taxon>metagenomes</taxon>
        <taxon>ecological metagenomes</taxon>
    </lineage>
</organism>
<reference evidence="1" key="1">
    <citation type="journal article" date="2015" name="Nature">
        <title>Complex archaea that bridge the gap between prokaryotes and eukaryotes.</title>
        <authorList>
            <person name="Spang A."/>
            <person name="Saw J.H."/>
            <person name="Jorgensen S.L."/>
            <person name="Zaremba-Niedzwiedzka K."/>
            <person name="Martijn J."/>
            <person name="Lind A.E."/>
            <person name="van Eijk R."/>
            <person name="Schleper C."/>
            <person name="Guy L."/>
            <person name="Ettema T.J."/>
        </authorList>
    </citation>
    <scope>NUCLEOTIDE SEQUENCE</scope>
</reference>
<sequence>MRKKGKDRDELKEIYPFEIWTAGALGRWIKCMVCDRNGPLAEFLEDPTVGEYRQFMCPTCGVLFPCTFGRTLWNFMCKVHYEDAGAYVMETRYF</sequence>
<accession>A0A0F9TQG0</accession>
<comment type="caution">
    <text evidence="1">The sequence shown here is derived from an EMBL/GenBank/DDBJ whole genome shotgun (WGS) entry which is preliminary data.</text>
</comment>
<name>A0A0F9TQG0_9ZZZZ</name>
<evidence type="ECO:0000313" key="1">
    <source>
        <dbReference type="EMBL" id="KKN81589.1"/>
    </source>
</evidence>